<keyword evidence="6" id="KW-1185">Reference proteome</keyword>
<dbReference type="Proteomes" id="UP000704467">
    <property type="component" value="Unassembled WGS sequence"/>
</dbReference>
<dbReference type="PANTHER" id="PTHR43103:SF5">
    <property type="entry name" value="4-EPIMERASE, PUTATIVE (AFU_ORTHOLOGUE AFUA_7G00360)-RELATED"/>
    <property type="match status" value="1"/>
</dbReference>
<evidence type="ECO:0000256" key="1">
    <source>
        <dbReference type="ARBA" id="ARBA00007637"/>
    </source>
</evidence>
<dbReference type="Gene3D" id="3.40.50.720">
    <property type="entry name" value="NAD(P)-binding Rossmann-like Domain"/>
    <property type="match status" value="1"/>
</dbReference>
<evidence type="ECO:0000259" key="4">
    <source>
        <dbReference type="Pfam" id="PF01370"/>
    </source>
</evidence>
<sequence>MKHLLLTGASGNLGRMLTRKLSQAGYRLRLSDIEPFPDALPEGAEFIQADLSGAAAIADLVRGTDAILHFGGISIEKPYEQIVRANLLGVTHIFEAARAEKQRVIFASSNHTIGFYERDVVLNSDDPFKPDGYYGLSKAYGELLGQMMFEKHGVESVHVRIGSCLPEPTEARHLATWLSQDDLVRILIGSVEARETGCAVVVWGISANAGRWWEKDDASRIGYVPQDDASRFGNLAETGDPITRRYQGGAFTAQDYTRGD</sequence>
<evidence type="ECO:0000313" key="6">
    <source>
        <dbReference type="Proteomes" id="UP000704467"/>
    </source>
</evidence>
<dbReference type="InterPro" id="IPR001509">
    <property type="entry name" value="Epimerase_deHydtase"/>
</dbReference>
<reference evidence="5 6" key="1">
    <citation type="submission" date="2020-03" db="EMBL/GenBank/DDBJ databases">
        <title>Whole genome sequencing of clinical and environmental type strains of Ochrobactrum.</title>
        <authorList>
            <person name="Dharne M."/>
        </authorList>
    </citation>
    <scope>NUCLEOTIDE SEQUENCE [LARGE SCALE GENOMIC DNA]</scope>
    <source>
        <strain evidence="5 6">CIP 109452</strain>
    </source>
</reference>
<proteinExistence type="inferred from homology"/>
<dbReference type="SUPFAM" id="SSF51735">
    <property type="entry name" value="NAD(P)-binding Rossmann-fold domains"/>
    <property type="match status" value="1"/>
</dbReference>
<keyword evidence="2" id="KW-0560">Oxidoreductase</keyword>
<comment type="similarity">
    <text evidence="1">Belongs to the NAD(P)-dependent epimerase/dehydratase family.</text>
</comment>
<dbReference type="InterPro" id="IPR036291">
    <property type="entry name" value="NAD(P)-bd_dom_sf"/>
</dbReference>
<dbReference type="PANTHER" id="PTHR43103">
    <property type="entry name" value="NUCLEOSIDE-DIPHOSPHATE-SUGAR EPIMERASE"/>
    <property type="match status" value="1"/>
</dbReference>
<evidence type="ECO:0000313" key="5">
    <source>
        <dbReference type="EMBL" id="NKC05246.1"/>
    </source>
</evidence>
<name>A0ABX1DRN6_9HYPH</name>
<organism evidence="5 6">
    <name type="scientific">Brucella haematophila</name>
    <dbReference type="NCBI Taxonomy" id="419474"/>
    <lineage>
        <taxon>Bacteria</taxon>
        <taxon>Pseudomonadati</taxon>
        <taxon>Pseudomonadota</taxon>
        <taxon>Alphaproteobacteria</taxon>
        <taxon>Hyphomicrobiales</taxon>
        <taxon>Brucellaceae</taxon>
        <taxon>Brucella/Ochrobactrum group</taxon>
        <taxon>Brucella</taxon>
    </lineage>
</organism>
<keyword evidence="3" id="KW-0520">NAD</keyword>
<dbReference type="EMBL" id="JAAVLN010000003">
    <property type="protein sequence ID" value="NKC05246.1"/>
    <property type="molecule type" value="Genomic_DNA"/>
</dbReference>
<evidence type="ECO:0000256" key="3">
    <source>
        <dbReference type="ARBA" id="ARBA00023027"/>
    </source>
</evidence>
<accession>A0ABX1DRN6</accession>
<feature type="domain" description="NAD-dependent epimerase/dehydratase" evidence="4">
    <location>
        <begin position="5"/>
        <end position="163"/>
    </location>
</feature>
<evidence type="ECO:0000256" key="2">
    <source>
        <dbReference type="ARBA" id="ARBA00023002"/>
    </source>
</evidence>
<protein>
    <submittedName>
        <fullName evidence="5">NAD(P)-dependent oxidoreductase</fullName>
    </submittedName>
</protein>
<gene>
    <name evidence="5" type="ORF">HED55_25095</name>
</gene>
<comment type="caution">
    <text evidence="5">The sequence shown here is derived from an EMBL/GenBank/DDBJ whole genome shotgun (WGS) entry which is preliminary data.</text>
</comment>
<dbReference type="Pfam" id="PF01370">
    <property type="entry name" value="Epimerase"/>
    <property type="match status" value="1"/>
</dbReference>